<dbReference type="Pfam" id="PF00854">
    <property type="entry name" value="PTR2"/>
    <property type="match status" value="1"/>
</dbReference>
<evidence type="ECO:0000256" key="7">
    <source>
        <dbReference type="ARBA" id="ARBA00023136"/>
    </source>
</evidence>
<keyword evidence="7 8" id="KW-0472">Membrane</keyword>
<dbReference type="EMBL" id="BTGU01000039">
    <property type="protein sequence ID" value="GMN51792.1"/>
    <property type="molecule type" value="Genomic_DNA"/>
</dbReference>
<dbReference type="PANTHER" id="PTHR11654">
    <property type="entry name" value="OLIGOPEPTIDE TRANSPORTER-RELATED"/>
    <property type="match status" value="1"/>
</dbReference>
<dbReference type="FunFam" id="1.20.1250.20:FF:000147">
    <property type="entry name" value="Protein NRT1/ PTR family 5.10"/>
    <property type="match status" value="1"/>
</dbReference>
<dbReference type="GO" id="GO:0080054">
    <property type="term" value="F:low-affinity nitrate transmembrane transporter activity"/>
    <property type="evidence" value="ECO:0007669"/>
    <property type="project" value="UniProtKB-ARBA"/>
</dbReference>
<feature type="transmembrane region" description="Helical" evidence="8">
    <location>
        <begin position="70"/>
        <end position="88"/>
    </location>
</feature>
<dbReference type="Proteomes" id="UP001187192">
    <property type="component" value="Unassembled WGS sequence"/>
</dbReference>
<dbReference type="GO" id="GO:0042937">
    <property type="term" value="F:tripeptide transmembrane transporter activity"/>
    <property type="evidence" value="ECO:0007669"/>
    <property type="project" value="InterPro"/>
</dbReference>
<dbReference type="InterPro" id="IPR036259">
    <property type="entry name" value="MFS_trans_sf"/>
</dbReference>
<feature type="transmembrane region" description="Helical" evidence="8">
    <location>
        <begin position="240"/>
        <end position="261"/>
    </location>
</feature>
<feature type="transmembrane region" description="Helical" evidence="8">
    <location>
        <begin position="478"/>
        <end position="497"/>
    </location>
</feature>
<evidence type="ECO:0000256" key="5">
    <source>
        <dbReference type="ARBA" id="ARBA00022692"/>
    </source>
</evidence>
<evidence type="ECO:0000256" key="6">
    <source>
        <dbReference type="ARBA" id="ARBA00022989"/>
    </source>
</evidence>
<dbReference type="CDD" id="cd17417">
    <property type="entry name" value="MFS_NPF5"/>
    <property type="match status" value="1"/>
</dbReference>
<evidence type="ECO:0000256" key="8">
    <source>
        <dbReference type="SAM" id="Phobius"/>
    </source>
</evidence>
<comment type="subcellular location">
    <subcellularLocation>
        <location evidence="1">Membrane</location>
        <topology evidence="1">Multi-pass membrane protein</topology>
    </subcellularLocation>
</comment>
<keyword evidence="10" id="KW-1185">Reference proteome</keyword>
<name>A0AA88DE46_FICCA</name>
<feature type="transmembrane region" description="Helical" evidence="8">
    <location>
        <begin position="166"/>
        <end position="182"/>
    </location>
</feature>
<evidence type="ECO:0000313" key="10">
    <source>
        <dbReference type="Proteomes" id="UP001187192"/>
    </source>
</evidence>
<dbReference type="SUPFAM" id="SSF103473">
    <property type="entry name" value="MFS general substrate transporter"/>
    <property type="match status" value="1"/>
</dbReference>
<feature type="transmembrane region" description="Helical" evidence="8">
    <location>
        <begin position="554"/>
        <end position="573"/>
    </location>
</feature>
<dbReference type="GO" id="GO:0071916">
    <property type="term" value="F:dipeptide transmembrane transporter activity"/>
    <property type="evidence" value="ECO:0007669"/>
    <property type="project" value="InterPro"/>
</dbReference>
<dbReference type="InterPro" id="IPR018456">
    <property type="entry name" value="PTR2_symporter_CS"/>
</dbReference>
<organism evidence="9 10">
    <name type="scientific">Ficus carica</name>
    <name type="common">Common fig</name>
    <dbReference type="NCBI Taxonomy" id="3494"/>
    <lineage>
        <taxon>Eukaryota</taxon>
        <taxon>Viridiplantae</taxon>
        <taxon>Streptophyta</taxon>
        <taxon>Embryophyta</taxon>
        <taxon>Tracheophyta</taxon>
        <taxon>Spermatophyta</taxon>
        <taxon>Magnoliopsida</taxon>
        <taxon>eudicotyledons</taxon>
        <taxon>Gunneridae</taxon>
        <taxon>Pentapetalae</taxon>
        <taxon>rosids</taxon>
        <taxon>fabids</taxon>
        <taxon>Rosales</taxon>
        <taxon>Moraceae</taxon>
        <taxon>Ficeae</taxon>
        <taxon>Ficus</taxon>
    </lineage>
</organism>
<keyword evidence="5 8" id="KW-0812">Transmembrane</keyword>
<comment type="caution">
    <text evidence="9">The sequence shown here is derived from an EMBL/GenBank/DDBJ whole genome shotgun (WGS) entry which is preliminary data.</text>
</comment>
<evidence type="ECO:0000256" key="3">
    <source>
        <dbReference type="ARBA" id="ARBA00022448"/>
    </source>
</evidence>
<dbReference type="PROSITE" id="PS01022">
    <property type="entry name" value="PTR2_1"/>
    <property type="match status" value="1"/>
</dbReference>
<dbReference type="InterPro" id="IPR044739">
    <property type="entry name" value="NRT1/PTR"/>
</dbReference>
<feature type="transmembrane region" description="Helical" evidence="8">
    <location>
        <begin position="426"/>
        <end position="446"/>
    </location>
</feature>
<dbReference type="AlphaFoldDB" id="A0AA88DE46"/>
<proteinExistence type="inferred from homology"/>
<gene>
    <name evidence="9" type="ORF">TIFTF001_020933</name>
</gene>
<evidence type="ECO:0000313" key="9">
    <source>
        <dbReference type="EMBL" id="GMN51792.1"/>
    </source>
</evidence>
<protein>
    <submittedName>
        <fullName evidence="9">Uncharacterized protein</fullName>
    </submittedName>
</protein>
<comment type="similarity">
    <text evidence="2">Belongs to the major facilitator superfamily. Proton-dependent oligopeptide transporter (POT/PTR) (TC 2.A.17) family.</text>
</comment>
<accession>A0AA88DE46</accession>
<feature type="transmembrane region" description="Helical" evidence="8">
    <location>
        <begin position="383"/>
        <end position="405"/>
    </location>
</feature>
<feature type="transmembrane region" description="Helical" evidence="8">
    <location>
        <begin position="127"/>
        <end position="146"/>
    </location>
</feature>
<feature type="transmembrane region" description="Helical" evidence="8">
    <location>
        <begin position="509"/>
        <end position="530"/>
    </location>
</feature>
<keyword evidence="4" id="KW-0597">Phosphoprotein</keyword>
<feature type="transmembrane region" description="Helical" evidence="8">
    <location>
        <begin position="100"/>
        <end position="120"/>
    </location>
</feature>
<dbReference type="InterPro" id="IPR000109">
    <property type="entry name" value="POT_fam"/>
</dbReference>
<evidence type="ECO:0000256" key="1">
    <source>
        <dbReference type="ARBA" id="ARBA00004141"/>
    </source>
</evidence>
<reference evidence="9" key="1">
    <citation type="submission" date="2023-07" db="EMBL/GenBank/DDBJ databases">
        <title>draft genome sequence of fig (Ficus carica).</title>
        <authorList>
            <person name="Takahashi T."/>
            <person name="Nishimura K."/>
        </authorList>
    </citation>
    <scope>NUCLEOTIDE SEQUENCE</scope>
</reference>
<feature type="transmembrane region" description="Helical" evidence="8">
    <location>
        <begin position="344"/>
        <end position="363"/>
    </location>
</feature>
<evidence type="ECO:0000256" key="2">
    <source>
        <dbReference type="ARBA" id="ARBA00005982"/>
    </source>
</evidence>
<feature type="transmembrane region" description="Helical" evidence="8">
    <location>
        <begin position="215"/>
        <end position="234"/>
    </location>
</feature>
<sequence length="585" mass="63676">MAISISNPIGATTAAAADDVETPMLKSSVVDGAVDYKGRPASRSSSGGWRSAAFIIGEIIMSCVEIAERFAYYGISANLIMYLTGPLRQSTAAAAANVNAWSGAASLLPLLGAFVADSFLGRFRTIAFSSLLYILGLGLLTLSAAFPSSSHSDCETNDIMSCSPPMFQIILFFFALYLVAFAQGGHKPCTQAFGADQFDGDDPDECKAKSSFFNWWYFGVSTGAMVTMAIVSYIQENLSWALGFALPCIAMVIALVVFLLGTTTYRFSIAHNGKGPFVRIGSVFVAAFRNRRGAPSCIATEVEVLPHSGSEQYKFLDKALTAPHPFKEDGWICSVAEVEEAKAVLRLFPIWGTCLIYGILFGQSPTFFTKQGATMERTIVPGFKIPAASLQCFTGISIIASIPIYDRIFVPLARAFTRKPSGITTLQRIGAGLFISVFTMIIAALVEIKRLKTAEEYNLVDKPDVTIPMSVWWLLPQYMLFGITDVLTMVGLQEFFYDQVPTELRSIGLALYLSIVGVGSYLSSFLVTVIEKATGGSGRDSWFSNNLNRGHLDYFYWLLAGLSAAGFAAYFHFARAYIYNRRGTI</sequence>
<keyword evidence="6 8" id="KW-1133">Transmembrane helix</keyword>
<evidence type="ECO:0000256" key="4">
    <source>
        <dbReference type="ARBA" id="ARBA00022553"/>
    </source>
</evidence>
<dbReference type="GO" id="GO:0009705">
    <property type="term" value="C:plant-type vacuole membrane"/>
    <property type="evidence" value="ECO:0007669"/>
    <property type="project" value="UniProtKB-ARBA"/>
</dbReference>
<dbReference type="Gene3D" id="1.20.1250.20">
    <property type="entry name" value="MFS general substrate transporter like domains"/>
    <property type="match status" value="1"/>
</dbReference>
<keyword evidence="3" id="KW-0813">Transport</keyword>